<comment type="similarity">
    <text evidence="2">Belongs to the proteasome subunit S1 family.</text>
</comment>
<dbReference type="AlphaFoldDB" id="A0A4V1IYP2"/>
<evidence type="ECO:0000313" key="9">
    <source>
        <dbReference type="EMBL" id="RKP15249.1"/>
    </source>
</evidence>
<dbReference type="PANTHER" id="PTHR10943">
    <property type="entry name" value="26S PROTEASOME NON-ATPASE REGULATORY SUBUNIT"/>
    <property type="match status" value="1"/>
</dbReference>
<feature type="compositionally biased region" description="Acidic residues" evidence="6">
    <location>
        <begin position="286"/>
        <end position="299"/>
    </location>
</feature>
<dbReference type="Proteomes" id="UP000267251">
    <property type="component" value="Unassembled WGS sequence"/>
</dbReference>
<protein>
    <recommendedName>
        <fullName evidence="3">26S proteasome regulatory subunit RPN2</fullName>
    </recommendedName>
</protein>
<feature type="domain" description="26S proteasome non-ATPase regulatory subunit 1/RPN2 N-terminal" evidence="8">
    <location>
        <begin position="5"/>
        <end position="338"/>
    </location>
</feature>
<keyword evidence="5" id="KW-0647">Proteasome</keyword>
<evidence type="ECO:0000256" key="2">
    <source>
        <dbReference type="ARBA" id="ARBA00006308"/>
    </source>
</evidence>
<dbReference type="Pfam" id="PF13646">
    <property type="entry name" value="HEAT_2"/>
    <property type="match status" value="1"/>
</dbReference>
<dbReference type="Pfam" id="PF21505">
    <property type="entry name" value="RPN2_N"/>
    <property type="match status" value="1"/>
</dbReference>
<dbReference type="GO" id="GO:0008540">
    <property type="term" value="C:proteasome regulatory particle, base subcomplex"/>
    <property type="evidence" value="ECO:0007669"/>
    <property type="project" value="TreeGrafter"/>
</dbReference>
<dbReference type="Pfam" id="PF01851">
    <property type="entry name" value="PC_rep"/>
    <property type="match status" value="2"/>
</dbReference>
<organism evidence="9 10">
    <name type="scientific">Piptocephalis cylindrospora</name>
    <dbReference type="NCBI Taxonomy" id="1907219"/>
    <lineage>
        <taxon>Eukaryota</taxon>
        <taxon>Fungi</taxon>
        <taxon>Fungi incertae sedis</taxon>
        <taxon>Zoopagomycota</taxon>
        <taxon>Zoopagomycotina</taxon>
        <taxon>Zoopagomycetes</taxon>
        <taxon>Zoopagales</taxon>
        <taxon>Piptocephalidaceae</taxon>
        <taxon>Piptocephalis</taxon>
    </lineage>
</organism>
<name>A0A4V1IYP2_9FUNG</name>
<feature type="compositionally biased region" description="Basic and acidic residues" evidence="6">
    <location>
        <begin position="974"/>
        <end position="983"/>
    </location>
</feature>
<dbReference type="PIRSF" id="PIRSF015947">
    <property type="entry name" value="26S_Psome_Rpn2"/>
    <property type="match status" value="1"/>
</dbReference>
<feature type="region of interest" description="Disordered" evidence="6">
    <location>
        <begin position="279"/>
        <end position="316"/>
    </location>
</feature>
<keyword evidence="4" id="KW-0677">Repeat</keyword>
<evidence type="ECO:0000256" key="3">
    <source>
        <dbReference type="ARBA" id="ARBA00015684"/>
    </source>
</evidence>
<dbReference type="InterPro" id="IPR048570">
    <property type="entry name" value="PSMD1_RPN2_N"/>
</dbReference>
<feature type="region of interest" description="Disordered" evidence="6">
    <location>
        <begin position="845"/>
        <end position="893"/>
    </location>
</feature>
<dbReference type="InterPro" id="IPR040623">
    <property type="entry name" value="RPN2_C"/>
</dbReference>
<dbReference type="Gene3D" id="1.25.10.10">
    <property type="entry name" value="Leucine-rich Repeat Variant"/>
    <property type="match status" value="1"/>
</dbReference>
<comment type="function">
    <text evidence="1">Acts as a regulatory subunit of the 26S proteasome which is involved in the ATP-dependent degradation of ubiquitinated proteins.</text>
</comment>
<sequence length="983" mass="107592">LPAVGGVISLLDEDEQELQVYALQQLNSLVTLFWSEISNVIAKIEILYEDTDFPSRPLAALVASKVYYYLGAYEESLTYALHAGDLFDPSISSDSYIETLVSRAIEEYTAQRQAAYSAKLASASSKKAGGLEVKEEDPRLRGIVEQMFDRCLASGEYCQAIGIALESRRLDIIEKSIHQSGDPSILEYVLDVAMKLITDLTFRNEVLSLIARLLRSLPSPDFITAATCYVHLGEPKACADMLSSILEKDLPKGPGIAYQVAFDVEATASQQFRRQVLHHLPPPTDQEAEEIKNEDEAEATSDTQERRNPKTTPLGHVRDILKGDRTVQLYLEFLYRNNHTNLQILKATKDSGAPTNSAFHTAVTFSNGIMHAGTTSDRFLRRNLEWLGRAKNWAKFSATASLGVIHKGHLHQSMTLLKPYLPAEAQASPSASAHSEGGSLYALGMIHANQGTPKILRYLRQVINTHDDSVIRHGACLGLGLAGLSSHDEEAFEDLRSVMYGDGAVEGEGAALGMGLLMLGYGDQGDVVRDMLEYAHETQHEKIIRALGLSLALTQYGKEGLADPLIQELQADKDPLLRYGAMHMVGLAYCGTGNNAAIRLLLHVAVSDVNDDVRRAAVTSLGFILFRRPEQVPRMVQLLSESYNAHVRYGATLALGIACAGTGLEAAVDLLEPMTKDPVDYVRQGALISLALILIQHTDHTSPKATAIRRLFQERIADKHEYLLAKFGAILAQGIIDAGGRNCTISLGGAHGGAGHLDAGAVVGLMMFTQLWSWFPLTHFLSLALTPTAVIGLTQDLTVPDFTFISACRPSTFAYPAAIKPPQESRVEKVATAVLSTTARAKARAKRAAASGKGKEGEETEGAGGEEVEGAEKEEEAEEEAEPEPESEEVGNMRRVMPGQVQYLHFPNDARYTPIRQRIQLGVMLLEDHKPDQTRALIATRMPKEDEEDPEAEEEETDIPEPFEYPFNEEGDGHEEGDHMGEE</sequence>
<dbReference type="InterPro" id="IPR011989">
    <property type="entry name" value="ARM-like"/>
</dbReference>
<reference evidence="10" key="1">
    <citation type="journal article" date="2018" name="Nat. Microbiol.">
        <title>Leveraging single-cell genomics to expand the fungal tree of life.</title>
        <authorList>
            <person name="Ahrendt S.R."/>
            <person name="Quandt C.A."/>
            <person name="Ciobanu D."/>
            <person name="Clum A."/>
            <person name="Salamov A."/>
            <person name="Andreopoulos B."/>
            <person name="Cheng J.F."/>
            <person name="Woyke T."/>
            <person name="Pelin A."/>
            <person name="Henrissat B."/>
            <person name="Reynolds N.K."/>
            <person name="Benny G.L."/>
            <person name="Smith M.E."/>
            <person name="James T.Y."/>
            <person name="Grigoriev I.V."/>
        </authorList>
    </citation>
    <scope>NUCLEOTIDE SEQUENCE [LARGE SCALE GENOMIC DNA]</scope>
</reference>
<dbReference type="PANTHER" id="PTHR10943:SF2">
    <property type="entry name" value="26S PROTEASOME NON-ATPASE REGULATORY SUBUNIT 1"/>
    <property type="match status" value="1"/>
</dbReference>
<feature type="region of interest" description="Disordered" evidence="6">
    <location>
        <begin position="939"/>
        <end position="983"/>
    </location>
</feature>
<keyword evidence="10" id="KW-1185">Reference proteome</keyword>
<evidence type="ECO:0000259" key="8">
    <source>
        <dbReference type="Pfam" id="PF21505"/>
    </source>
</evidence>
<feature type="compositionally biased region" description="Acidic residues" evidence="6">
    <location>
        <begin position="945"/>
        <end position="973"/>
    </location>
</feature>
<dbReference type="EMBL" id="KZ987746">
    <property type="protein sequence ID" value="RKP15249.1"/>
    <property type="molecule type" value="Genomic_DNA"/>
</dbReference>
<dbReference type="GO" id="GO:0030234">
    <property type="term" value="F:enzyme regulator activity"/>
    <property type="evidence" value="ECO:0007669"/>
    <property type="project" value="InterPro"/>
</dbReference>
<dbReference type="OrthoDB" id="261572at2759"/>
<accession>A0A4V1IYP2</accession>
<evidence type="ECO:0000256" key="1">
    <source>
        <dbReference type="ARBA" id="ARBA00002187"/>
    </source>
</evidence>
<dbReference type="FunFam" id="1.25.10.10:FF:000017">
    <property type="entry name" value="26S proteasome non-ATPase regulatory subunit 1"/>
    <property type="match status" value="1"/>
</dbReference>
<dbReference type="GO" id="GO:0005634">
    <property type="term" value="C:nucleus"/>
    <property type="evidence" value="ECO:0007669"/>
    <property type="project" value="TreeGrafter"/>
</dbReference>
<evidence type="ECO:0000256" key="6">
    <source>
        <dbReference type="SAM" id="MobiDB-lite"/>
    </source>
</evidence>
<dbReference type="InterPro" id="IPR016024">
    <property type="entry name" value="ARM-type_fold"/>
</dbReference>
<dbReference type="GO" id="GO:0042176">
    <property type="term" value="P:regulation of protein catabolic process"/>
    <property type="evidence" value="ECO:0007669"/>
    <property type="project" value="InterPro"/>
</dbReference>
<evidence type="ECO:0000313" key="10">
    <source>
        <dbReference type="Proteomes" id="UP000267251"/>
    </source>
</evidence>
<dbReference type="InterPro" id="IPR016642">
    <property type="entry name" value="26S_Psome_Rpn2"/>
</dbReference>
<dbReference type="GO" id="GO:0043161">
    <property type="term" value="P:proteasome-mediated ubiquitin-dependent protein catabolic process"/>
    <property type="evidence" value="ECO:0007669"/>
    <property type="project" value="TreeGrafter"/>
</dbReference>
<feature type="non-terminal residue" evidence="9">
    <location>
        <position position="1"/>
    </location>
</feature>
<evidence type="ECO:0000256" key="4">
    <source>
        <dbReference type="ARBA" id="ARBA00022737"/>
    </source>
</evidence>
<dbReference type="GO" id="GO:0034515">
    <property type="term" value="C:proteasome storage granule"/>
    <property type="evidence" value="ECO:0007669"/>
    <property type="project" value="TreeGrafter"/>
</dbReference>
<feature type="domain" description="26S proteasome regulatory subunit RPN2 C-terminal" evidence="7">
    <location>
        <begin position="788"/>
        <end position="938"/>
    </location>
</feature>
<feature type="compositionally biased region" description="Acidic residues" evidence="6">
    <location>
        <begin position="858"/>
        <end position="889"/>
    </location>
</feature>
<evidence type="ECO:0000259" key="7">
    <source>
        <dbReference type="Pfam" id="PF18004"/>
    </source>
</evidence>
<evidence type="ECO:0000256" key="5">
    <source>
        <dbReference type="ARBA" id="ARBA00022942"/>
    </source>
</evidence>
<dbReference type="InterPro" id="IPR002015">
    <property type="entry name" value="Proteasome/cyclosome_rpt"/>
</dbReference>
<dbReference type="Pfam" id="PF18004">
    <property type="entry name" value="RPN2_C"/>
    <property type="match status" value="1"/>
</dbReference>
<gene>
    <name evidence="9" type="ORF">BJ684DRAFT_7306</name>
</gene>
<dbReference type="SUPFAM" id="SSF48371">
    <property type="entry name" value="ARM repeat"/>
    <property type="match status" value="1"/>
</dbReference>
<proteinExistence type="inferred from homology"/>